<evidence type="ECO:0000313" key="1">
    <source>
        <dbReference type="EMBL" id="MDR6550271.1"/>
    </source>
</evidence>
<dbReference type="Proteomes" id="UP001267290">
    <property type="component" value="Unassembled WGS sequence"/>
</dbReference>
<name>A0ABU1NS17_9BACL</name>
<gene>
    <name evidence="1" type="ORF">J2736_001454</name>
</gene>
<comment type="caution">
    <text evidence="1">The sequence shown here is derived from an EMBL/GenBank/DDBJ whole genome shotgun (WGS) entry which is preliminary data.</text>
</comment>
<sequence>MAVSYMDFTSPNVQYFYDLKNNRCPKPPLVQQDTYEPQVQQHPLVSYPVYG</sequence>
<dbReference type="EMBL" id="JAVDSB010000001">
    <property type="protein sequence ID" value="MDR6550271.1"/>
    <property type="molecule type" value="Genomic_DNA"/>
</dbReference>
<proteinExistence type="predicted"/>
<reference evidence="1 2" key="1">
    <citation type="submission" date="2023-07" db="EMBL/GenBank/DDBJ databases">
        <title>Sorghum-associated microbial communities from plants grown in Nebraska, USA.</title>
        <authorList>
            <person name="Schachtman D."/>
        </authorList>
    </citation>
    <scope>NUCLEOTIDE SEQUENCE [LARGE SCALE GENOMIC DNA]</scope>
    <source>
        <strain evidence="1 2">CC258</strain>
    </source>
</reference>
<protein>
    <submittedName>
        <fullName evidence="1">Uncharacterized protein</fullName>
    </submittedName>
</protein>
<organism evidence="1 2">
    <name type="scientific">Paenibacillus qinlingensis</name>
    <dbReference type="NCBI Taxonomy" id="1837343"/>
    <lineage>
        <taxon>Bacteria</taxon>
        <taxon>Bacillati</taxon>
        <taxon>Bacillota</taxon>
        <taxon>Bacilli</taxon>
        <taxon>Bacillales</taxon>
        <taxon>Paenibacillaceae</taxon>
        <taxon>Paenibacillus</taxon>
    </lineage>
</organism>
<accession>A0ABU1NS17</accession>
<evidence type="ECO:0000313" key="2">
    <source>
        <dbReference type="Proteomes" id="UP001267290"/>
    </source>
</evidence>
<keyword evidence="2" id="KW-1185">Reference proteome</keyword>
<dbReference type="RefSeq" id="WP_310224792.1">
    <property type="nucleotide sequence ID" value="NZ_JAVDSB010000001.1"/>
</dbReference>